<feature type="region of interest" description="Disordered" evidence="1">
    <location>
        <begin position="1"/>
        <end position="56"/>
    </location>
</feature>
<name>A0A183E031_9BILA</name>
<dbReference type="EMBL" id="UYRT01081129">
    <property type="protein sequence ID" value="VDN23959.1"/>
    <property type="molecule type" value="Genomic_DNA"/>
</dbReference>
<proteinExistence type="predicted"/>
<evidence type="ECO:0000313" key="4">
    <source>
        <dbReference type="WBParaSite" id="GPUH_0001434101-mRNA-1"/>
    </source>
</evidence>
<protein>
    <submittedName>
        <fullName evidence="2 4">Uncharacterized protein</fullName>
    </submittedName>
</protein>
<keyword evidence="3" id="KW-1185">Reference proteome</keyword>
<feature type="compositionally biased region" description="Low complexity" evidence="1">
    <location>
        <begin position="21"/>
        <end position="37"/>
    </location>
</feature>
<sequence>MEAPNIAAPEHWPARIQSTGSAARASAPRAPLSCSSSHHNSTVAQKRTASPPANATRGDVKCALRLAPQRRPYWHPIRTAHCSRADQKRQLPEQKPTLTMRRRWKKKQTDRFKFAEWETPAHRQAAAAAAARHHIHRISLSRQGKAGKSGAAAGTALVPAAATTFKCPKRCRQLDLREIAASTGARLHWALVLEAMQ</sequence>
<feature type="compositionally biased region" description="Polar residues" evidence="1">
    <location>
        <begin position="38"/>
        <end position="53"/>
    </location>
</feature>
<organism evidence="4">
    <name type="scientific">Gongylonema pulchrum</name>
    <dbReference type="NCBI Taxonomy" id="637853"/>
    <lineage>
        <taxon>Eukaryota</taxon>
        <taxon>Metazoa</taxon>
        <taxon>Ecdysozoa</taxon>
        <taxon>Nematoda</taxon>
        <taxon>Chromadorea</taxon>
        <taxon>Rhabditida</taxon>
        <taxon>Spirurina</taxon>
        <taxon>Spiruromorpha</taxon>
        <taxon>Spiruroidea</taxon>
        <taxon>Gongylonematidae</taxon>
        <taxon>Gongylonema</taxon>
    </lineage>
</organism>
<evidence type="ECO:0000313" key="2">
    <source>
        <dbReference type="EMBL" id="VDN23959.1"/>
    </source>
</evidence>
<dbReference type="AlphaFoldDB" id="A0A183E031"/>
<gene>
    <name evidence="2" type="ORF">GPUH_LOCUS14322</name>
</gene>
<dbReference type="WBParaSite" id="GPUH_0001434101-mRNA-1">
    <property type="protein sequence ID" value="GPUH_0001434101-mRNA-1"/>
    <property type="gene ID" value="GPUH_0001434101"/>
</dbReference>
<dbReference type="Proteomes" id="UP000271098">
    <property type="component" value="Unassembled WGS sequence"/>
</dbReference>
<reference evidence="4" key="1">
    <citation type="submission" date="2016-06" db="UniProtKB">
        <authorList>
            <consortium name="WormBaseParasite"/>
        </authorList>
    </citation>
    <scope>IDENTIFICATION</scope>
</reference>
<accession>A0A183E031</accession>
<reference evidence="2 3" key="2">
    <citation type="submission" date="2018-11" db="EMBL/GenBank/DDBJ databases">
        <authorList>
            <consortium name="Pathogen Informatics"/>
        </authorList>
    </citation>
    <scope>NUCLEOTIDE SEQUENCE [LARGE SCALE GENOMIC DNA]</scope>
</reference>
<evidence type="ECO:0000256" key="1">
    <source>
        <dbReference type="SAM" id="MobiDB-lite"/>
    </source>
</evidence>
<evidence type="ECO:0000313" key="3">
    <source>
        <dbReference type="Proteomes" id="UP000271098"/>
    </source>
</evidence>